<name>A0A8J6DHA2_GALPY</name>
<protein>
    <submittedName>
        <fullName evidence="2">Surfeit locus protein 2</fullName>
    </submittedName>
</protein>
<evidence type="ECO:0000313" key="3">
    <source>
        <dbReference type="Proteomes" id="UP000700334"/>
    </source>
</evidence>
<feature type="region of interest" description="Disordered" evidence="1">
    <location>
        <begin position="134"/>
        <end position="250"/>
    </location>
</feature>
<sequence>MSELPPDVRAFLREHPSLRLQPGARQVRCALTGHELPCRLPELQVYTRGKKYQRLIRTNPAFDYAEFEPHIVPSTKNPHQLFCRLTLRHINRDPAHVWRHTRGRRYRRALQTYDECQKRGVEFVPACLLHRRRRTEGQRDGDGPARPRGAFWEPTSSDDDDTAPSGSDDSMTDLYPPELFTKKDLADAEGSTEDFLTDDEGPRCPREDPGDSEGTGVGLKRRKVLPEGSWGRARRQGPIHPGGRRDPKNSVWTRLLSVSSTVSVRTANRLPRPHLAALRGLHCTLSAETGGCPLLMPQPACPGRGHVGPGANSSAAEAATGWSSGCGWL</sequence>
<dbReference type="InterPro" id="IPR008833">
    <property type="entry name" value="Surf2"/>
</dbReference>
<feature type="compositionally biased region" description="Acidic residues" evidence="1">
    <location>
        <begin position="190"/>
        <end position="199"/>
    </location>
</feature>
<accession>A0A8J6DHA2</accession>
<dbReference type="Pfam" id="PF05477">
    <property type="entry name" value="SURF2"/>
    <property type="match status" value="1"/>
</dbReference>
<gene>
    <name evidence="2" type="ORF">J0S82_011816</name>
</gene>
<feature type="compositionally biased region" description="Basic and acidic residues" evidence="1">
    <location>
        <begin position="135"/>
        <end position="145"/>
    </location>
</feature>
<organism evidence="2 3">
    <name type="scientific">Galemys pyrenaicus</name>
    <name type="common">Iberian desman</name>
    <name type="synonym">Pyrenean desman</name>
    <dbReference type="NCBI Taxonomy" id="202257"/>
    <lineage>
        <taxon>Eukaryota</taxon>
        <taxon>Metazoa</taxon>
        <taxon>Chordata</taxon>
        <taxon>Craniata</taxon>
        <taxon>Vertebrata</taxon>
        <taxon>Euteleostomi</taxon>
        <taxon>Mammalia</taxon>
        <taxon>Eutheria</taxon>
        <taxon>Laurasiatheria</taxon>
        <taxon>Eulipotyphla</taxon>
        <taxon>Talpidae</taxon>
        <taxon>Galemys</taxon>
    </lineage>
</organism>
<feature type="compositionally biased region" description="Basic and acidic residues" evidence="1">
    <location>
        <begin position="200"/>
        <end position="209"/>
    </location>
</feature>
<dbReference type="EMBL" id="JAGFMF010011945">
    <property type="protein sequence ID" value="KAG8509452.1"/>
    <property type="molecule type" value="Genomic_DNA"/>
</dbReference>
<feature type="non-terminal residue" evidence="2">
    <location>
        <position position="1"/>
    </location>
</feature>
<dbReference type="PANTHER" id="PTHR34348:SF1">
    <property type="entry name" value="SURFEIT LOCUS PROTEIN 2"/>
    <property type="match status" value="1"/>
</dbReference>
<proteinExistence type="predicted"/>
<dbReference type="Proteomes" id="UP000700334">
    <property type="component" value="Unassembled WGS sequence"/>
</dbReference>
<comment type="caution">
    <text evidence="2">The sequence shown here is derived from an EMBL/GenBank/DDBJ whole genome shotgun (WGS) entry which is preliminary data.</text>
</comment>
<dbReference type="PANTHER" id="PTHR34348">
    <property type="entry name" value="SURFEIT LOCUS PROTEIN 2"/>
    <property type="match status" value="1"/>
</dbReference>
<evidence type="ECO:0000313" key="2">
    <source>
        <dbReference type="EMBL" id="KAG8509452.1"/>
    </source>
</evidence>
<dbReference type="OrthoDB" id="127285at2759"/>
<reference evidence="2" key="1">
    <citation type="journal article" date="2021" name="Evol. Appl.">
        <title>The genome of the Pyrenean desman and the effects of bottlenecks and inbreeding on the genomic landscape of an endangered species.</title>
        <authorList>
            <person name="Escoda L."/>
            <person name="Castresana J."/>
        </authorList>
    </citation>
    <scope>NUCLEOTIDE SEQUENCE</scope>
    <source>
        <strain evidence="2">IBE-C5619</strain>
    </source>
</reference>
<keyword evidence="3" id="KW-1185">Reference proteome</keyword>
<evidence type="ECO:0000256" key="1">
    <source>
        <dbReference type="SAM" id="MobiDB-lite"/>
    </source>
</evidence>
<dbReference type="AlphaFoldDB" id="A0A8J6DHA2"/>